<feature type="compositionally biased region" description="Basic and acidic residues" evidence="9">
    <location>
        <begin position="680"/>
        <end position="691"/>
    </location>
</feature>
<dbReference type="SMART" id="SM00474">
    <property type="entry name" value="35EXOc"/>
    <property type="match status" value="1"/>
</dbReference>
<dbReference type="SUPFAM" id="SSF47819">
    <property type="entry name" value="HRDC-like"/>
    <property type="match status" value="1"/>
</dbReference>
<organism evidence="11 12">
    <name type="scientific">Phytophthora kernoviae</name>
    <dbReference type="NCBI Taxonomy" id="325452"/>
    <lineage>
        <taxon>Eukaryota</taxon>
        <taxon>Sar</taxon>
        <taxon>Stramenopiles</taxon>
        <taxon>Oomycota</taxon>
        <taxon>Peronosporomycetes</taxon>
        <taxon>Peronosporales</taxon>
        <taxon>Peronosporaceae</taxon>
        <taxon>Phytophthora</taxon>
    </lineage>
</organism>
<dbReference type="GO" id="GO:0071044">
    <property type="term" value="P:histone mRNA catabolic process"/>
    <property type="evidence" value="ECO:0007669"/>
    <property type="project" value="TreeGrafter"/>
</dbReference>
<dbReference type="PANTHER" id="PTHR12124">
    <property type="entry name" value="POLYMYOSITIS/SCLERODERMA AUTOANTIGEN-RELATED"/>
    <property type="match status" value="1"/>
</dbReference>
<evidence type="ECO:0000256" key="9">
    <source>
        <dbReference type="SAM" id="MobiDB-lite"/>
    </source>
</evidence>
<feature type="compositionally biased region" description="Basic and acidic residues" evidence="9">
    <location>
        <begin position="130"/>
        <end position="175"/>
    </location>
</feature>
<keyword evidence="7" id="KW-0539">Nucleus</keyword>
<keyword evidence="6" id="KW-0269">Exonuclease</keyword>
<dbReference type="FunFam" id="3.30.420.10:FF:000059">
    <property type="entry name" value="Exosome complex exonuclease Rrp6"/>
    <property type="match status" value="1"/>
</dbReference>
<dbReference type="InterPro" id="IPR002121">
    <property type="entry name" value="HRDC_dom"/>
</dbReference>
<feature type="region of interest" description="Disordered" evidence="9">
    <location>
        <begin position="1133"/>
        <end position="1157"/>
    </location>
</feature>
<feature type="region of interest" description="Disordered" evidence="9">
    <location>
        <begin position="69"/>
        <end position="98"/>
    </location>
</feature>
<dbReference type="Gene3D" id="1.10.150.80">
    <property type="entry name" value="HRDC domain"/>
    <property type="match status" value="1"/>
</dbReference>
<dbReference type="Pfam" id="PF23450">
    <property type="entry name" value="KIAA2026_hel"/>
    <property type="match status" value="1"/>
</dbReference>
<dbReference type="GO" id="GO:0005730">
    <property type="term" value="C:nucleolus"/>
    <property type="evidence" value="ECO:0007669"/>
    <property type="project" value="TreeGrafter"/>
</dbReference>
<dbReference type="InterPro" id="IPR045092">
    <property type="entry name" value="Rrp6-like"/>
</dbReference>
<name>A0A3F2S349_9STRA</name>
<evidence type="ECO:0000256" key="6">
    <source>
        <dbReference type="ARBA" id="ARBA00022839"/>
    </source>
</evidence>
<proteinExistence type="inferred from homology"/>
<feature type="region of interest" description="Disordered" evidence="9">
    <location>
        <begin position="758"/>
        <end position="1001"/>
    </location>
</feature>
<feature type="compositionally biased region" description="Basic residues" evidence="9">
    <location>
        <begin position="944"/>
        <end position="956"/>
    </location>
</feature>
<dbReference type="GO" id="GO:0071038">
    <property type="term" value="P:TRAMP-dependent tRNA surveillance pathway"/>
    <property type="evidence" value="ECO:0007669"/>
    <property type="project" value="TreeGrafter"/>
</dbReference>
<evidence type="ECO:0000256" key="2">
    <source>
        <dbReference type="ARBA" id="ARBA00022552"/>
    </source>
</evidence>
<accession>A0A3F2S349</accession>
<dbReference type="GO" id="GO:0071051">
    <property type="term" value="P:poly(A)-dependent snoRNA 3'-end processing"/>
    <property type="evidence" value="ECO:0007669"/>
    <property type="project" value="TreeGrafter"/>
</dbReference>
<dbReference type="FunFam" id="1.10.150.80:FF:000001">
    <property type="entry name" value="Putative exosome component 10"/>
    <property type="match status" value="1"/>
</dbReference>
<dbReference type="GO" id="GO:0000175">
    <property type="term" value="F:3'-5'-RNA exonuclease activity"/>
    <property type="evidence" value="ECO:0007669"/>
    <property type="project" value="InterPro"/>
</dbReference>
<dbReference type="Pfam" id="PF00570">
    <property type="entry name" value="HRDC"/>
    <property type="match status" value="1"/>
</dbReference>
<protein>
    <recommendedName>
        <fullName evidence="10">HRDC domain-containing protein</fullName>
    </recommendedName>
</protein>
<dbReference type="Pfam" id="PF01612">
    <property type="entry name" value="DNA_pol_A_exo1"/>
    <property type="match status" value="1"/>
</dbReference>
<dbReference type="InterPro" id="IPR010997">
    <property type="entry name" value="HRDC-like_sf"/>
</dbReference>
<evidence type="ECO:0000256" key="5">
    <source>
        <dbReference type="ARBA" id="ARBA00022835"/>
    </source>
</evidence>
<evidence type="ECO:0000313" key="12">
    <source>
        <dbReference type="Proteomes" id="UP000277300"/>
    </source>
</evidence>
<dbReference type="PROSITE" id="PS50967">
    <property type="entry name" value="HRDC"/>
    <property type="match status" value="1"/>
</dbReference>
<dbReference type="InterPro" id="IPR028942">
    <property type="entry name" value="WHIM1_dom"/>
</dbReference>
<dbReference type="CDD" id="cd06147">
    <property type="entry name" value="Rrp6p_like_exo"/>
    <property type="match status" value="1"/>
</dbReference>
<dbReference type="GO" id="GO:0000166">
    <property type="term" value="F:nucleotide binding"/>
    <property type="evidence" value="ECO:0007669"/>
    <property type="project" value="InterPro"/>
</dbReference>
<dbReference type="GO" id="GO:0071040">
    <property type="term" value="P:nuclear polyadenylation-dependent antisense transcript catabolic process"/>
    <property type="evidence" value="ECO:0007669"/>
    <property type="project" value="TreeGrafter"/>
</dbReference>
<dbReference type="GO" id="GO:0071036">
    <property type="term" value="P:nuclear polyadenylation-dependent snoRNA catabolic process"/>
    <property type="evidence" value="ECO:0007669"/>
    <property type="project" value="TreeGrafter"/>
</dbReference>
<dbReference type="InterPro" id="IPR012337">
    <property type="entry name" value="RNaseH-like_sf"/>
</dbReference>
<dbReference type="InterPro" id="IPR049559">
    <property type="entry name" value="Rrp6p-like_exo"/>
</dbReference>
<dbReference type="Gene3D" id="3.30.420.10">
    <property type="entry name" value="Ribonuclease H-like superfamily/Ribonuclease H"/>
    <property type="match status" value="1"/>
</dbReference>
<evidence type="ECO:0000256" key="4">
    <source>
        <dbReference type="ARBA" id="ARBA00022801"/>
    </source>
</evidence>
<feature type="region of interest" description="Disordered" evidence="9">
    <location>
        <begin position="1395"/>
        <end position="1467"/>
    </location>
</feature>
<dbReference type="GO" id="GO:0000467">
    <property type="term" value="P:exonucleolytic trimming to generate mature 3'-end of 5.8S rRNA from tricistronic rRNA transcript (SSU-rRNA, 5.8S rRNA, LSU-rRNA)"/>
    <property type="evidence" value="ECO:0007669"/>
    <property type="project" value="InterPro"/>
</dbReference>
<feature type="compositionally biased region" description="Basic residues" evidence="9">
    <location>
        <begin position="818"/>
        <end position="827"/>
    </location>
</feature>
<feature type="region of interest" description="Disordered" evidence="9">
    <location>
        <begin position="552"/>
        <end position="574"/>
    </location>
</feature>
<keyword evidence="4" id="KW-0378">Hydrolase</keyword>
<keyword evidence="2" id="KW-0698">rRNA processing</keyword>
<dbReference type="GO" id="GO:0003727">
    <property type="term" value="F:single-stranded RNA binding"/>
    <property type="evidence" value="ECO:0007669"/>
    <property type="project" value="TreeGrafter"/>
</dbReference>
<dbReference type="EMBL" id="MBDO02000005">
    <property type="protein sequence ID" value="RLN69385.1"/>
    <property type="molecule type" value="Genomic_DNA"/>
</dbReference>
<feature type="compositionally biased region" description="Basic residues" evidence="9">
    <location>
        <begin position="968"/>
        <end position="994"/>
    </location>
</feature>
<evidence type="ECO:0000259" key="10">
    <source>
        <dbReference type="PROSITE" id="PS50967"/>
    </source>
</evidence>
<dbReference type="GO" id="GO:0000176">
    <property type="term" value="C:nuclear exosome (RNase complex)"/>
    <property type="evidence" value="ECO:0007669"/>
    <property type="project" value="TreeGrafter"/>
</dbReference>
<evidence type="ECO:0000256" key="7">
    <source>
        <dbReference type="ARBA" id="ARBA00023242"/>
    </source>
</evidence>
<keyword evidence="5" id="KW-0271">Exosome</keyword>
<feature type="compositionally biased region" description="Basic and acidic residues" evidence="9">
    <location>
        <begin position="1426"/>
        <end position="1446"/>
    </location>
</feature>
<dbReference type="GO" id="GO:0071039">
    <property type="term" value="P:nuclear polyadenylation-dependent CUT catabolic process"/>
    <property type="evidence" value="ECO:0007669"/>
    <property type="project" value="TreeGrafter"/>
</dbReference>
<feature type="region of interest" description="Disordered" evidence="9">
    <location>
        <begin position="122"/>
        <end position="175"/>
    </location>
</feature>
<dbReference type="SUPFAM" id="SSF53098">
    <property type="entry name" value="Ribonuclease H-like"/>
    <property type="match status" value="1"/>
</dbReference>
<sequence>MAEGGDGVPDAAAFVGALYRKVLLSVKASNAVPSEDDGFHYHSQFSADFASRSKNTGTKAEELVRLLTKRRRNKAGDEDSNDEEEEAQELFDGPEPNARVTDYADMLLDEASKHLARFVSGETEASTDSAKLKPLENKPQVFEKNKKAKKNDEAAEKKMARGAQDKPQDRFDEKIDNSDAPYVSKLREKVHALHDGAEVMEEEEDMTPRHPYSPEIQALKYAQWQLEASEKPYEMVSLEDASYLWVDTEEKLMQMMQSLTAPEACVIAVDLEHHSYRSYMGLTCLMQISTAREDFLVDTLALRGKLQTLNQVFCDPEKVKVLHGSDMDIIWLQRDLGLYVVNLFDTGQAARLLQYSRFSLAYMLKRHCDVDADKQYQLADWRMRPLEKNMVRYAREDTRYLLFIYDRLKKELIQAGAKSRESLLFQSLQNSSKICLQVYEKPHPTEEDALAVGDKLKGTVNIRELSELQRRVLVALYLWRDRIARQEDESVAYVLPNHVLMKLTKHLPVRSDELFRSCHPVPLLVRKHAHQITTMIVAEKTKLAEEEGKQAAFVSQGSEPAPVQPKRKTWNENGEEEAAVISTSSSLKRVGRAEYPPWNSGQRKAGVATADTALTGSSSCNDTQSLALGVNVSETVPKAETAASLLDKVNAMVASTTFTIAESEASVTASTDRPPVTTASKDDSGNKDNKSKLPQSISEAYNMSNRSKRRKTTAVDTSAASQVKERAQAFIQKADKDAEDDDSGFQSFDYAAASNQITGAKFQLEKPEDRQGRGGGRGRGRGRGRGGANNRNQAAGYNPFAAMGGGGKDFSELQGAKKPAKKMHHMPRISSIRRDLSMAQSATRKRDLPLAAGDEGNNPKKAKTLVDAASAAATAVRSGPLEAEDEKADAVNTGEKQRTSTLEDSTVVNNNQEEDNQGGDSVDSTAPEAKGGNTEAKNTGKARSPSKKPAIKRSKSSGKATANGKAKVSVKAKAQTKAKPKAKPKAKAAPKRKTRTQEDKVRENKPLAAPFFVETGVEWNNTNIDFDELSVLRSRWELPEACHILWLLQSPLTLRFSNTLLEYEAALLKPEDSPVLEDVFTKLLLKKSERACLSAGIGLKYEWWNKQLRTYYMDLYDKWYALLRKAGERLPETFSQDEDDDDDDSDSDNRSEQQVDVELSDDEWMALDIFKARLETLGMVCPLKHQSFADLSIELRCKILLNLCEAVVDDPTNTEYMREMEDDDLRVDPLGNDRAGNLYYFFPQFYEERRLYRLDLNTQEWSLWAKGDDAFRAMLAAMKQIRGRKIRGEQELLDHLEVIIEQIEDEDEARQRQLEKANRLAILEAIPRKRSLRIQVKQLEKMEKHQEEIEHQKELSMEEIADMRRAELLQKVEREAEKEARDAEREARRLHREQIEREEAQAEREQRRLRRIEKEQEEERLELQAQDERRKQEEARELRAHQRHAIEEDEEQSAVEAAITASQAQAP</sequence>
<dbReference type="InterPro" id="IPR002562">
    <property type="entry name" value="3'-5'_exonuclease_dom"/>
</dbReference>
<comment type="similarity">
    <text evidence="8">Belongs to the exosome component 10/RRP6 family.</text>
</comment>
<feature type="region of interest" description="Disordered" evidence="9">
    <location>
        <begin position="664"/>
        <end position="723"/>
    </location>
</feature>
<feature type="domain" description="HRDC" evidence="10">
    <location>
        <begin position="466"/>
        <end position="546"/>
    </location>
</feature>
<dbReference type="InterPro" id="IPR056522">
    <property type="entry name" value="KIAA2026_hel"/>
</dbReference>
<feature type="compositionally biased region" description="Acidic residues" evidence="9">
    <location>
        <begin position="1135"/>
        <end position="1146"/>
    </location>
</feature>
<dbReference type="PANTHER" id="PTHR12124:SF47">
    <property type="entry name" value="EXOSOME COMPONENT 10"/>
    <property type="match status" value="1"/>
</dbReference>
<evidence type="ECO:0000256" key="3">
    <source>
        <dbReference type="ARBA" id="ARBA00022722"/>
    </source>
</evidence>
<feature type="compositionally biased region" description="Basic and acidic residues" evidence="9">
    <location>
        <begin position="763"/>
        <end position="772"/>
    </location>
</feature>
<feature type="compositionally biased region" description="Polar residues" evidence="9">
    <location>
        <begin position="899"/>
        <end position="911"/>
    </location>
</feature>
<reference evidence="11 12" key="1">
    <citation type="submission" date="2018-07" db="EMBL/GenBank/DDBJ databases">
        <title>Genome sequencing of oomycete isolates from Chile give support for New Zealand origin for Phytophthora kernoviae and make available the first Nothophytophthora sp. genome.</title>
        <authorList>
            <person name="Studholme D.J."/>
            <person name="Sanfuentes E."/>
            <person name="Panda P."/>
            <person name="Hill R."/>
            <person name="Sambles C."/>
            <person name="Grant M."/>
            <person name="Williams N.M."/>
            <person name="Mcdougal R.L."/>
        </authorList>
    </citation>
    <scope>NUCLEOTIDE SEQUENCE [LARGE SCALE GENOMIC DNA]</scope>
    <source>
        <strain evidence="11">Chile6</strain>
    </source>
</reference>
<comment type="subcellular location">
    <subcellularLocation>
        <location evidence="1">Nucleus</location>
    </subcellularLocation>
</comment>
<dbReference type="Proteomes" id="UP000277300">
    <property type="component" value="Unassembled WGS sequence"/>
</dbReference>
<evidence type="ECO:0000313" key="11">
    <source>
        <dbReference type="EMBL" id="RLN69385.1"/>
    </source>
</evidence>
<evidence type="ECO:0000256" key="1">
    <source>
        <dbReference type="ARBA" id="ARBA00004123"/>
    </source>
</evidence>
<keyword evidence="3" id="KW-0540">Nuclease</keyword>
<feature type="compositionally biased region" description="Acidic residues" evidence="9">
    <location>
        <begin position="78"/>
        <end position="89"/>
    </location>
</feature>
<feature type="compositionally biased region" description="Basic and acidic residues" evidence="9">
    <location>
        <begin position="1395"/>
        <end position="1406"/>
    </location>
</feature>
<dbReference type="GO" id="GO:0071035">
    <property type="term" value="P:nuclear polyadenylation-dependent rRNA catabolic process"/>
    <property type="evidence" value="ECO:0007669"/>
    <property type="project" value="TreeGrafter"/>
</dbReference>
<evidence type="ECO:0000256" key="8">
    <source>
        <dbReference type="ARBA" id="ARBA00043957"/>
    </source>
</evidence>
<dbReference type="GO" id="GO:0071037">
    <property type="term" value="P:nuclear polyadenylation-dependent snRNA catabolic process"/>
    <property type="evidence" value="ECO:0007669"/>
    <property type="project" value="TreeGrafter"/>
</dbReference>
<dbReference type="InterPro" id="IPR036397">
    <property type="entry name" value="RNaseH_sf"/>
</dbReference>
<comment type="caution">
    <text evidence="11">The sequence shown here is derived from an EMBL/GenBank/DDBJ whole genome shotgun (WGS) entry which is preliminary data.</text>
</comment>
<dbReference type="OrthoDB" id="2250022at2759"/>
<dbReference type="Pfam" id="PF15612">
    <property type="entry name" value="WHIM1"/>
    <property type="match status" value="1"/>
</dbReference>
<dbReference type="SMART" id="SM00341">
    <property type="entry name" value="HRDC"/>
    <property type="match status" value="1"/>
</dbReference>
<gene>
    <name evidence="11" type="ORF">BBP00_00000396</name>
</gene>
<dbReference type="InterPro" id="IPR044876">
    <property type="entry name" value="HRDC_dom_sf"/>
</dbReference>
<feature type="compositionally biased region" description="Polar residues" evidence="9">
    <location>
        <begin position="693"/>
        <end position="705"/>
    </location>
</feature>